<comment type="caution">
    <text evidence="2">The sequence shown here is derived from an EMBL/GenBank/DDBJ whole genome shotgun (WGS) entry which is preliminary data.</text>
</comment>
<evidence type="ECO:0000313" key="3">
    <source>
        <dbReference type="Proteomes" id="UP000305233"/>
    </source>
</evidence>
<evidence type="ECO:0000313" key="2">
    <source>
        <dbReference type="EMBL" id="THJ65624.1"/>
    </source>
</evidence>
<name>A0A4S5E2K1_9MICC</name>
<organism evidence="2 3">
    <name type="scientific">Arthrobacter echini</name>
    <dbReference type="NCBI Taxonomy" id="1529066"/>
    <lineage>
        <taxon>Bacteria</taxon>
        <taxon>Bacillati</taxon>
        <taxon>Actinomycetota</taxon>
        <taxon>Actinomycetes</taxon>
        <taxon>Micrococcales</taxon>
        <taxon>Micrococcaceae</taxon>
        <taxon>Arthrobacter</taxon>
    </lineage>
</organism>
<feature type="region of interest" description="Disordered" evidence="1">
    <location>
        <begin position="44"/>
        <end position="77"/>
    </location>
</feature>
<gene>
    <name evidence="2" type="ORF">E8P82_11675</name>
</gene>
<sequence length="77" mass="8125">MGPVDFIEHPAPLLAMSPGLEASMQLHLPELQAPGLEDILEDRLEAGNPSTNGTTGHSFGPVDVAGPSEAAQRFFED</sequence>
<reference evidence="2 3" key="1">
    <citation type="submission" date="2019-04" db="EMBL/GenBank/DDBJ databases">
        <authorList>
            <person name="Liu Q."/>
            <person name="Xin Y.-H."/>
        </authorList>
    </citation>
    <scope>NUCLEOTIDE SEQUENCE [LARGE SCALE GENOMIC DNA]</scope>
    <source>
        <strain evidence="2 3">AM23</strain>
    </source>
</reference>
<keyword evidence="3" id="KW-1185">Reference proteome</keyword>
<dbReference type="AlphaFoldDB" id="A0A4S5E2K1"/>
<dbReference type="Proteomes" id="UP000305233">
    <property type="component" value="Unassembled WGS sequence"/>
</dbReference>
<feature type="compositionally biased region" description="Polar residues" evidence="1">
    <location>
        <begin position="48"/>
        <end position="57"/>
    </location>
</feature>
<dbReference type="EMBL" id="SSWH01000010">
    <property type="protein sequence ID" value="THJ65624.1"/>
    <property type="molecule type" value="Genomic_DNA"/>
</dbReference>
<dbReference type="OrthoDB" id="4951945at2"/>
<dbReference type="RefSeq" id="WP_136455069.1">
    <property type="nucleotide sequence ID" value="NZ_SSWH01000010.1"/>
</dbReference>
<proteinExistence type="predicted"/>
<accession>A0A4S5E2K1</accession>
<evidence type="ECO:0000256" key="1">
    <source>
        <dbReference type="SAM" id="MobiDB-lite"/>
    </source>
</evidence>
<protein>
    <submittedName>
        <fullName evidence="2">Uncharacterized protein</fullName>
    </submittedName>
</protein>